<evidence type="ECO:0000256" key="6">
    <source>
        <dbReference type="ARBA" id="ARBA00022553"/>
    </source>
</evidence>
<accession>A0A0S4JIH0</accession>
<dbReference type="InterPro" id="IPR016055">
    <property type="entry name" value="A-D-PHexomutase_a/b/a-I/II/III"/>
</dbReference>
<dbReference type="GO" id="GO:0005634">
    <property type="term" value="C:nucleus"/>
    <property type="evidence" value="ECO:0007669"/>
    <property type="project" value="TreeGrafter"/>
</dbReference>
<evidence type="ECO:0000256" key="4">
    <source>
        <dbReference type="ARBA" id="ARBA00022490"/>
    </source>
</evidence>
<evidence type="ECO:0000256" key="8">
    <source>
        <dbReference type="ARBA" id="ARBA00022842"/>
    </source>
</evidence>
<keyword evidence="7 11" id="KW-0479">Metal-binding</keyword>
<dbReference type="GO" id="GO:0006006">
    <property type="term" value="P:glucose metabolic process"/>
    <property type="evidence" value="ECO:0007669"/>
    <property type="project" value="UniProtKB-KW"/>
</dbReference>
<dbReference type="FunFam" id="3.40.120.10:FF:000035">
    <property type="entry name" value="Pgm3p"/>
    <property type="match status" value="1"/>
</dbReference>
<dbReference type="CDD" id="cd05799">
    <property type="entry name" value="PGM2"/>
    <property type="match status" value="1"/>
</dbReference>
<feature type="domain" description="Alpha-D-phosphohexomutase alpha/beta/alpha" evidence="14">
    <location>
        <begin position="328"/>
        <end position="457"/>
    </location>
</feature>
<keyword evidence="16" id="KW-1185">Reference proteome</keyword>
<keyword evidence="9" id="KW-0413">Isomerase</keyword>
<protein>
    <submittedName>
        <fullName evidence="15">Phosphomannomutase-like protein, putative</fullName>
    </submittedName>
</protein>
<comment type="cofactor">
    <cofactor evidence="1">
        <name>Mg(2+)</name>
        <dbReference type="ChEBI" id="CHEBI:18420"/>
    </cofactor>
</comment>
<keyword evidence="10" id="KW-0119">Carbohydrate metabolism</keyword>
<comment type="similarity">
    <text evidence="3 11">Belongs to the phosphohexose mutase family.</text>
</comment>
<evidence type="ECO:0000256" key="5">
    <source>
        <dbReference type="ARBA" id="ARBA00022526"/>
    </source>
</evidence>
<dbReference type="AlphaFoldDB" id="A0A0S4JIH0"/>
<comment type="subcellular location">
    <subcellularLocation>
        <location evidence="2">Cytoplasm</location>
    </subcellularLocation>
</comment>
<dbReference type="VEuPathDB" id="TriTrypDB:BSAL_31250"/>
<keyword evidence="8 11" id="KW-0460">Magnesium</keyword>
<dbReference type="OMA" id="RYKSKEF"/>
<evidence type="ECO:0000259" key="14">
    <source>
        <dbReference type="Pfam" id="PF02880"/>
    </source>
</evidence>
<evidence type="ECO:0000256" key="9">
    <source>
        <dbReference type="ARBA" id="ARBA00023235"/>
    </source>
</evidence>
<dbReference type="SUPFAM" id="SSF53738">
    <property type="entry name" value="Phosphoglucomutase, first 3 domains"/>
    <property type="match status" value="3"/>
</dbReference>
<evidence type="ECO:0000259" key="13">
    <source>
        <dbReference type="Pfam" id="PF02879"/>
    </source>
</evidence>
<dbReference type="InterPro" id="IPR036900">
    <property type="entry name" value="A-D-PHexomutase_C_sf"/>
</dbReference>
<feature type="domain" description="Alpha-D-phosphohexomutase alpha/beta/alpha" evidence="12">
    <location>
        <begin position="46"/>
        <end position="186"/>
    </location>
</feature>
<keyword evidence="6" id="KW-0597">Phosphoprotein</keyword>
<dbReference type="GO" id="GO:0008973">
    <property type="term" value="F:phosphopentomutase activity"/>
    <property type="evidence" value="ECO:0007669"/>
    <property type="project" value="TreeGrafter"/>
</dbReference>
<evidence type="ECO:0000259" key="12">
    <source>
        <dbReference type="Pfam" id="PF02878"/>
    </source>
</evidence>
<dbReference type="GO" id="GO:0006166">
    <property type="term" value="P:purine ribonucleoside salvage"/>
    <property type="evidence" value="ECO:0007669"/>
    <property type="project" value="TreeGrafter"/>
</dbReference>
<name>A0A0S4JIH0_BODSA</name>
<dbReference type="InterPro" id="IPR005845">
    <property type="entry name" value="A-D-PHexomutase_a/b/a-II"/>
</dbReference>
<dbReference type="GO" id="GO:0005737">
    <property type="term" value="C:cytoplasm"/>
    <property type="evidence" value="ECO:0007669"/>
    <property type="project" value="UniProtKB-SubCell"/>
</dbReference>
<dbReference type="Gene3D" id="3.40.120.10">
    <property type="entry name" value="Alpha-D-Glucose-1,6-Bisphosphate, subunit A, domain 3"/>
    <property type="match status" value="3"/>
</dbReference>
<dbReference type="Pfam" id="PF02879">
    <property type="entry name" value="PGM_PMM_II"/>
    <property type="match status" value="1"/>
</dbReference>
<evidence type="ECO:0000256" key="2">
    <source>
        <dbReference type="ARBA" id="ARBA00004496"/>
    </source>
</evidence>
<proteinExistence type="inferred from homology"/>
<dbReference type="PROSITE" id="PS00710">
    <property type="entry name" value="PGM_PMM"/>
    <property type="match status" value="1"/>
</dbReference>
<evidence type="ECO:0000256" key="11">
    <source>
        <dbReference type="RuleBase" id="RU004326"/>
    </source>
</evidence>
<keyword evidence="4" id="KW-0963">Cytoplasm</keyword>
<organism evidence="15 16">
    <name type="scientific">Bodo saltans</name>
    <name type="common">Flagellated protozoan</name>
    <dbReference type="NCBI Taxonomy" id="75058"/>
    <lineage>
        <taxon>Eukaryota</taxon>
        <taxon>Discoba</taxon>
        <taxon>Euglenozoa</taxon>
        <taxon>Kinetoplastea</taxon>
        <taxon>Metakinetoplastina</taxon>
        <taxon>Eubodonida</taxon>
        <taxon>Bodonidae</taxon>
        <taxon>Bodo</taxon>
    </lineage>
</organism>
<dbReference type="InterPro" id="IPR016066">
    <property type="entry name" value="A-D-PHexomutase_CS"/>
</dbReference>
<dbReference type="Pfam" id="PF02878">
    <property type="entry name" value="PGM_PMM_I"/>
    <property type="match status" value="1"/>
</dbReference>
<reference evidence="16" key="1">
    <citation type="submission" date="2015-09" db="EMBL/GenBank/DDBJ databases">
        <authorList>
            <consortium name="Pathogen Informatics"/>
        </authorList>
    </citation>
    <scope>NUCLEOTIDE SEQUENCE [LARGE SCALE GENOMIC DNA]</scope>
    <source>
        <strain evidence="16">Lake Konstanz</strain>
    </source>
</reference>
<dbReference type="SUPFAM" id="SSF55957">
    <property type="entry name" value="Phosphoglucomutase, C-terminal domain"/>
    <property type="match status" value="1"/>
</dbReference>
<evidence type="ECO:0000313" key="16">
    <source>
        <dbReference type="Proteomes" id="UP000051952"/>
    </source>
</evidence>
<keyword evidence="5" id="KW-0313">Glucose metabolism</keyword>
<gene>
    <name evidence="15" type="ORF">BSAL_31250</name>
</gene>
<dbReference type="Proteomes" id="UP000051952">
    <property type="component" value="Unassembled WGS sequence"/>
</dbReference>
<dbReference type="OrthoDB" id="8300170at2759"/>
<dbReference type="Pfam" id="PF02880">
    <property type="entry name" value="PGM_PMM_III"/>
    <property type="match status" value="1"/>
</dbReference>
<evidence type="ECO:0000256" key="10">
    <source>
        <dbReference type="ARBA" id="ARBA00023277"/>
    </source>
</evidence>
<evidence type="ECO:0000256" key="3">
    <source>
        <dbReference type="ARBA" id="ARBA00010231"/>
    </source>
</evidence>
<dbReference type="InterPro" id="IPR005844">
    <property type="entry name" value="A-D-PHexomutase_a/b/a-I"/>
</dbReference>
<dbReference type="PANTHER" id="PTHR45745">
    <property type="entry name" value="PHOSPHOMANNOMUTASE 45A"/>
    <property type="match status" value="1"/>
</dbReference>
<evidence type="ECO:0000256" key="7">
    <source>
        <dbReference type="ARBA" id="ARBA00022723"/>
    </source>
</evidence>
<evidence type="ECO:0000256" key="1">
    <source>
        <dbReference type="ARBA" id="ARBA00001946"/>
    </source>
</evidence>
<feature type="domain" description="Alpha-D-phosphohexomutase alpha/beta/alpha" evidence="13">
    <location>
        <begin position="210"/>
        <end position="316"/>
    </location>
</feature>
<evidence type="ECO:0000313" key="15">
    <source>
        <dbReference type="EMBL" id="CUG91310.1"/>
    </source>
</evidence>
<sequence>MTPEEIKAAVELWLSWDKNDITIREVQALVASNDHATLEKLFGSRMEFGTAGLRAAMGAGTSHMNDVTVIQAAQGLAAYLKTQFTSADLSERGIVIGNDARHNSSRFARLSANVFLANDIKTYLFSDIVCTPYVPFTVRRRGCIAGVMVTASHNPKQDNGYKVYWSNGAQIIGPHDSGIAQSIEENLTPQAASWATQPGAIDPTEDTAAAYFKSLSELCLHKDIAEKSSTKFTYTAMHGVGTRFTTQSLSTFGVRSENIVYVKEQVEPDPEFPTVAFPNPEEGKSALNLAFATAEAHNSRVILANDPDADRLAVAERQDDGAWRVFTGNHIGALFGWWALERYKRSGNVVDHNVAMVSSAVSSMILRSMAQKEGFTFEETLTGFKWMGSRSEILEREQQKTVLFAFEEAIGFMFGTRVYDKDGVTAAAVMADMVHDLELNENGKRLSDKLADIYREYGFHASYNSYVVSKDSSKTRTMFDSMRTLGPDGGYPSTVAGVKVISIRDLSVGLDTSRPDGIALLPSSAVSPMITFYFENKSVLTIRGSGTEPKIKWYAEMISTDGTSCESELVEFVTAAVGELMRPNEFGFLPRPT</sequence>
<dbReference type="EMBL" id="CYKH01001904">
    <property type="protein sequence ID" value="CUG91310.1"/>
    <property type="molecule type" value="Genomic_DNA"/>
</dbReference>
<dbReference type="GO" id="GO:0000287">
    <property type="term" value="F:magnesium ion binding"/>
    <property type="evidence" value="ECO:0007669"/>
    <property type="project" value="InterPro"/>
</dbReference>
<dbReference type="InterPro" id="IPR005846">
    <property type="entry name" value="A-D-PHexomutase_a/b/a-III"/>
</dbReference>
<dbReference type="PANTHER" id="PTHR45745:SF1">
    <property type="entry name" value="PHOSPHOGLUCOMUTASE 2B-RELATED"/>
    <property type="match status" value="1"/>
</dbReference>
<dbReference type="Gene3D" id="3.30.310.50">
    <property type="entry name" value="Alpha-D-phosphohexomutase, C-terminal domain"/>
    <property type="match status" value="1"/>
</dbReference>